<dbReference type="Proteomes" id="UP000191040">
    <property type="component" value="Chromosome I"/>
</dbReference>
<feature type="transmembrane region" description="Helical" evidence="2">
    <location>
        <begin position="144"/>
        <end position="164"/>
    </location>
</feature>
<feature type="region of interest" description="Disordered" evidence="1">
    <location>
        <begin position="1"/>
        <end position="21"/>
    </location>
</feature>
<sequence>MTTAPPGRRRLDTSVPTPYEVATREPRVDSPRWSRLLMIATFVAWACSTAGAASAIADVGAPSWLWRPSAAVLLVAFAVMLTHRVGGYMRIWVSLSLLLSAAALLSGVNALLAAAAGTTAVLSAVSAVVFTRPAASVVQVLREYAVMLILALSGAVGVAAWNAPVEVRPFGLMVMAVSVTLAISIVWRLGSGLHGFGRSHLKLLVVVAVVAVGLFYYGSFVRTAGSPALTNLLDDTIVWLRQNIGGVPRPYEFLIGFPALVVGVSMRSRYREGWWVCVFAVVGTVIVANSLIDPRAYPSYFALSTLYSAIIGLVIGLAIRAVLFRPRSRRAARAVQQAQRTEPSRLSPLR</sequence>
<organism evidence="3 4">
    <name type="scientific">Aeromicrobium choanae</name>
    <dbReference type="NCBI Taxonomy" id="1736691"/>
    <lineage>
        <taxon>Bacteria</taxon>
        <taxon>Bacillati</taxon>
        <taxon>Actinomycetota</taxon>
        <taxon>Actinomycetes</taxon>
        <taxon>Propionibacteriales</taxon>
        <taxon>Nocardioidaceae</taxon>
        <taxon>Aeromicrobium</taxon>
    </lineage>
</organism>
<reference evidence="4" key="1">
    <citation type="submission" date="2017-02" db="EMBL/GenBank/DDBJ databases">
        <authorList>
            <person name="Varghese N."/>
            <person name="Submissions S."/>
        </authorList>
    </citation>
    <scope>NUCLEOTIDE SEQUENCE [LARGE SCALE GENOMIC DNA]</scope>
    <source>
        <strain evidence="4">9H-4</strain>
    </source>
</reference>
<feature type="transmembrane region" description="Helical" evidence="2">
    <location>
        <begin position="63"/>
        <end position="81"/>
    </location>
</feature>
<evidence type="ECO:0000313" key="3">
    <source>
        <dbReference type="EMBL" id="SKB06617.1"/>
    </source>
</evidence>
<dbReference type="RefSeq" id="WP_078699484.1">
    <property type="nucleotide sequence ID" value="NZ_LT796768.1"/>
</dbReference>
<feature type="transmembrane region" description="Helical" evidence="2">
    <location>
        <begin position="170"/>
        <end position="189"/>
    </location>
</feature>
<feature type="transmembrane region" description="Helical" evidence="2">
    <location>
        <begin position="111"/>
        <end position="132"/>
    </location>
</feature>
<feature type="transmembrane region" description="Helical" evidence="2">
    <location>
        <begin position="298"/>
        <end position="323"/>
    </location>
</feature>
<protein>
    <submittedName>
        <fullName evidence="3">Uncharacterized protein</fullName>
    </submittedName>
</protein>
<keyword evidence="2" id="KW-0812">Transmembrane</keyword>
<evidence type="ECO:0000313" key="4">
    <source>
        <dbReference type="Proteomes" id="UP000191040"/>
    </source>
</evidence>
<dbReference type="OrthoDB" id="3786007at2"/>
<gene>
    <name evidence="3" type="ORF">SAMN06295964_1389</name>
</gene>
<dbReference type="STRING" id="1736691.SAMN06295964_1389"/>
<evidence type="ECO:0000256" key="2">
    <source>
        <dbReference type="SAM" id="Phobius"/>
    </source>
</evidence>
<feature type="transmembrane region" description="Helical" evidence="2">
    <location>
        <begin position="36"/>
        <end position="57"/>
    </location>
</feature>
<feature type="transmembrane region" description="Helical" evidence="2">
    <location>
        <begin position="201"/>
        <end position="219"/>
    </location>
</feature>
<feature type="transmembrane region" description="Helical" evidence="2">
    <location>
        <begin position="273"/>
        <end position="292"/>
    </location>
</feature>
<keyword evidence="2" id="KW-1133">Transmembrane helix</keyword>
<dbReference type="AlphaFoldDB" id="A0A1T4YXR7"/>
<proteinExistence type="predicted"/>
<evidence type="ECO:0000256" key="1">
    <source>
        <dbReference type="SAM" id="MobiDB-lite"/>
    </source>
</evidence>
<name>A0A1T4YXR7_9ACTN</name>
<keyword evidence="4" id="KW-1185">Reference proteome</keyword>
<keyword evidence="2" id="KW-0472">Membrane</keyword>
<dbReference type="EMBL" id="LT796768">
    <property type="protein sequence ID" value="SKB06617.1"/>
    <property type="molecule type" value="Genomic_DNA"/>
</dbReference>
<accession>A0A1T4YXR7</accession>